<reference evidence="2" key="1">
    <citation type="journal article" date="2023" name="Front. Plant Sci.">
        <title>Chromosomal-level genome assembly of Melastoma candidum provides insights into trichome evolution.</title>
        <authorList>
            <person name="Zhong Y."/>
            <person name="Wu W."/>
            <person name="Sun C."/>
            <person name="Zou P."/>
            <person name="Liu Y."/>
            <person name="Dai S."/>
            <person name="Zhou R."/>
        </authorList>
    </citation>
    <scope>NUCLEOTIDE SEQUENCE [LARGE SCALE GENOMIC DNA]</scope>
</reference>
<keyword evidence="2" id="KW-1185">Reference proteome</keyword>
<protein>
    <submittedName>
        <fullName evidence="1">Uncharacterized protein</fullName>
    </submittedName>
</protein>
<proteinExistence type="predicted"/>
<comment type="caution">
    <text evidence="1">The sequence shown here is derived from an EMBL/GenBank/DDBJ whole genome shotgun (WGS) entry which is preliminary data.</text>
</comment>
<organism evidence="1 2">
    <name type="scientific">Melastoma candidum</name>
    <dbReference type="NCBI Taxonomy" id="119954"/>
    <lineage>
        <taxon>Eukaryota</taxon>
        <taxon>Viridiplantae</taxon>
        <taxon>Streptophyta</taxon>
        <taxon>Embryophyta</taxon>
        <taxon>Tracheophyta</taxon>
        <taxon>Spermatophyta</taxon>
        <taxon>Magnoliopsida</taxon>
        <taxon>eudicotyledons</taxon>
        <taxon>Gunneridae</taxon>
        <taxon>Pentapetalae</taxon>
        <taxon>rosids</taxon>
        <taxon>malvids</taxon>
        <taxon>Myrtales</taxon>
        <taxon>Melastomataceae</taxon>
        <taxon>Melastomatoideae</taxon>
        <taxon>Melastomateae</taxon>
        <taxon>Melastoma</taxon>
    </lineage>
</organism>
<name>A0ACB9R5U5_9MYRT</name>
<evidence type="ECO:0000313" key="1">
    <source>
        <dbReference type="EMBL" id="KAI4374219.1"/>
    </source>
</evidence>
<dbReference type="EMBL" id="CM042883">
    <property type="protein sequence ID" value="KAI4374219.1"/>
    <property type="molecule type" value="Genomic_DNA"/>
</dbReference>
<sequence length="885" mass="99433">MCILCVIQKWTRRVAAMLPWLVIPLIGLWALSKLLPPDYRFEITSPRLACVIVLLVTLFWYEILMPKLSAWRAQRNAHLRERQKNEAIELQKLRKTATRRCRNCKTPYKDQNPGGGKFMCLYCGHVSKRPVLELPISPGMGMSNSGFIKELVGKGGKLLNGRVWSDNGWMCSQDWLENGGWVGGPFPSKSDPWGRNGNRMFGGDDRCLTEKPYLGFLVCGCKLLTSFIMIIRWLWRKIFRNGSVGEDVDFDAESRRILAQRDGENFHESRSERARRKAEEKRQARLERELLEEEERKQRQEVARLVEERRKLRDEKVEAEKKSTEKGSSPTKEKDRRKEVEKKRQERKKERDRGSSKSNSDAEEIERRVNKESDRKQDSDKKGLPDCYDQKSATESLKGPTTDIERSFKSASGTNVSHVTAGSRYLDRMKGSFLSSSKAFGGGSFFGRSVYTPAIAQKESKPVVAQSHGHTSLPKREYSSPEHVVGKTVSNMEDRKNNCSGALESRPLPEPKKSWHQLFTRSSSTSNNDSLKKANSKSQEEVRPLSPGHSFSGPLYSNPISFGLVSPFSLPSHQSNVSSSSLGFSQVVEPTLPRIGEKDHELMPEEAESFEDPCYVPDPIALLGPVSESLDNFQLDIGHGFYSDLRAEKALVRKKVVSPEHVKPSPIESPLSRLRGIDDLNPRFCHAPGNNDVNNFPVEDAVPGEQRAWQVWDSTPLFPEDLSLITRPADWLLNTDQSGPAKQDFMLPSSQIRATSLFVEDPSLPHIHSSSCNGGPFSPLSASNDRDPWVQKALIPPLLDGDSRMPRVPVEETTQNEIFFGSATKSGLVQETRPATANFPSSRERPMQGSGEVFMNKAPGAGRNVGGSFPLQMYSFPGDLVDRKK</sequence>
<accession>A0ACB9R5U5</accession>
<gene>
    <name evidence="1" type="ORF">MLD38_012235</name>
</gene>
<dbReference type="Proteomes" id="UP001057402">
    <property type="component" value="Chromosome 4"/>
</dbReference>
<evidence type="ECO:0000313" key="2">
    <source>
        <dbReference type="Proteomes" id="UP001057402"/>
    </source>
</evidence>